<protein>
    <submittedName>
        <fullName evidence="1">Uncharacterized protein</fullName>
    </submittedName>
</protein>
<dbReference type="GO" id="GO:0006355">
    <property type="term" value="P:regulation of DNA-templated transcription"/>
    <property type="evidence" value="ECO:0007669"/>
    <property type="project" value="InterPro"/>
</dbReference>
<organism evidence="1 2">
    <name type="scientific">Acacia crassicarpa</name>
    <name type="common">northern wattle</name>
    <dbReference type="NCBI Taxonomy" id="499986"/>
    <lineage>
        <taxon>Eukaryota</taxon>
        <taxon>Viridiplantae</taxon>
        <taxon>Streptophyta</taxon>
        <taxon>Embryophyta</taxon>
        <taxon>Tracheophyta</taxon>
        <taxon>Spermatophyta</taxon>
        <taxon>Magnoliopsida</taxon>
        <taxon>eudicotyledons</taxon>
        <taxon>Gunneridae</taxon>
        <taxon>Pentapetalae</taxon>
        <taxon>rosids</taxon>
        <taxon>fabids</taxon>
        <taxon>Fabales</taxon>
        <taxon>Fabaceae</taxon>
        <taxon>Caesalpinioideae</taxon>
        <taxon>mimosoid clade</taxon>
        <taxon>Acacieae</taxon>
        <taxon>Acacia</taxon>
    </lineage>
</organism>
<dbReference type="InterPro" id="IPR044835">
    <property type="entry name" value="ARF_plant"/>
</dbReference>
<evidence type="ECO:0000313" key="2">
    <source>
        <dbReference type="Proteomes" id="UP001293593"/>
    </source>
</evidence>
<keyword evidence="2" id="KW-1185">Reference proteome</keyword>
<accession>A0AAE1N0H7</accession>
<dbReference type="EMBL" id="JAWXYG010000002">
    <property type="protein sequence ID" value="KAK4280321.1"/>
    <property type="molecule type" value="Genomic_DNA"/>
</dbReference>
<dbReference type="PANTHER" id="PTHR31384:SF96">
    <property type="entry name" value="AUXIN RESPONSE FACTOR 1"/>
    <property type="match status" value="1"/>
</dbReference>
<sequence>MAFMASDQTPGGNQATGPTNDALYKELWHACAGPLVTLPREGEGVYYFPQGHMEQVDLQSLLHTLLQRGSSLGMWGNEFFKSCIGK</sequence>
<dbReference type="PANTHER" id="PTHR31384">
    <property type="entry name" value="AUXIN RESPONSE FACTOR 4-RELATED"/>
    <property type="match status" value="1"/>
</dbReference>
<gene>
    <name evidence="1" type="ORF">QN277_011959</name>
</gene>
<proteinExistence type="predicted"/>
<comment type="caution">
    <text evidence="1">The sequence shown here is derived from an EMBL/GenBank/DDBJ whole genome shotgun (WGS) entry which is preliminary data.</text>
</comment>
<evidence type="ECO:0000313" key="1">
    <source>
        <dbReference type="EMBL" id="KAK4280321.1"/>
    </source>
</evidence>
<dbReference type="GO" id="GO:0003677">
    <property type="term" value="F:DNA binding"/>
    <property type="evidence" value="ECO:0007669"/>
    <property type="project" value="InterPro"/>
</dbReference>
<dbReference type="GO" id="GO:0009725">
    <property type="term" value="P:response to hormone"/>
    <property type="evidence" value="ECO:0007669"/>
    <property type="project" value="InterPro"/>
</dbReference>
<dbReference type="Proteomes" id="UP001293593">
    <property type="component" value="Unassembled WGS sequence"/>
</dbReference>
<reference evidence="1" key="1">
    <citation type="submission" date="2023-10" db="EMBL/GenBank/DDBJ databases">
        <title>Chromosome-level genome of the transformable northern wattle, Acacia crassicarpa.</title>
        <authorList>
            <person name="Massaro I."/>
            <person name="Sinha N.R."/>
            <person name="Poethig S."/>
            <person name="Leichty A.R."/>
        </authorList>
    </citation>
    <scope>NUCLEOTIDE SEQUENCE</scope>
    <source>
        <strain evidence="1">Acra3RX</strain>
        <tissue evidence="1">Leaf</tissue>
    </source>
</reference>
<dbReference type="AlphaFoldDB" id="A0AAE1N0H7"/>
<name>A0AAE1N0H7_9FABA</name>